<dbReference type="InterPro" id="IPR010359">
    <property type="entry name" value="IrrE_HExxH"/>
</dbReference>
<dbReference type="Proteomes" id="UP001332192">
    <property type="component" value="Chromosome"/>
</dbReference>
<dbReference type="Gene3D" id="1.10.260.40">
    <property type="entry name" value="lambda repressor-like DNA-binding domains"/>
    <property type="match status" value="1"/>
</dbReference>
<sequence length="522" mass="58378">MAINPIHVIFGLKLRQARLQQGLSVTELAARCGLSPSYLTEIEKGRKYPKADKILRLARALHLDYDRLVSLSLDPPLAFLEQALSSQAIQDFPLQLFGLDPAEVVKLLTRSPAEVSALARALGDMARGYNIQEEHFFRAALRSYQEIHENYFPDLEEAAARFAREHELVARQGAPLSEEALSSLLTGRFGYAIGPIPVERYPELAAYRAIFLPGHGPRLLVNPALLPSQRKFVLAREIGYRVLGLHERALTNSPERADSFTQVLNDFKAAYVGGALLMPRDTVVDAIRTLFSRATWHPEQLAGMLEAYDVTPETLLYRFSELIPRFFGLKVHFLRFNEQGGSYRLYKQLNMSQLALPHGFDLSEHFCRRWLTVRIIRDLAHRGHAGPIVGIQRSRFLQSRKEFVCLGFARQDNLPPFLRTSVILGLRVDDALEKELAFLDDPAIPEALLNETCERCPLSPEQCPERAAPPVRFEQDQLVERRRNALEALMAAASPGADGVAGGPGTRAQPPATRPSPAALSR</sequence>
<proteinExistence type="inferred from homology"/>
<dbReference type="PANTHER" id="PTHR46797:SF1">
    <property type="entry name" value="METHYLPHOSPHONATE SYNTHASE"/>
    <property type="match status" value="1"/>
</dbReference>
<dbReference type="InterPro" id="IPR010982">
    <property type="entry name" value="Lambda_DNA-bd_dom_sf"/>
</dbReference>
<dbReference type="PANTHER" id="PTHR46797">
    <property type="entry name" value="HTH-TYPE TRANSCRIPTIONAL REGULATOR"/>
    <property type="match status" value="1"/>
</dbReference>
<dbReference type="RefSeq" id="WP_324716923.1">
    <property type="nucleotide sequence ID" value="NZ_CP141615.1"/>
</dbReference>
<evidence type="ECO:0000256" key="2">
    <source>
        <dbReference type="ARBA" id="ARBA00023125"/>
    </source>
</evidence>
<keyword evidence="6" id="KW-1185">Reference proteome</keyword>
<dbReference type="Pfam" id="PF01381">
    <property type="entry name" value="HTH_3"/>
    <property type="match status" value="1"/>
</dbReference>
<evidence type="ECO:0000256" key="3">
    <source>
        <dbReference type="SAM" id="MobiDB-lite"/>
    </source>
</evidence>
<evidence type="ECO:0000259" key="4">
    <source>
        <dbReference type="PROSITE" id="PS50943"/>
    </source>
</evidence>
<dbReference type="Pfam" id="PF06114">
    <property type="entry name" value="Peptidase_M78"/>
    <property type="match status" value="1"/>
</dbReference>
<dbReference type="SUPFAM" id="SSF47413">
    <property type="entry name" value="lambda repressor-like DNA-binding domains"/>
    <property type="match status" value="1"/>
</dbReference>
<dbReference type="PROSITE" id="PS50943">
    <property type="entry name" value="HTH_CROC1"/>
    <property type="match status" value="1"/>
</dbReference>
<name>A0ABZ1C014_9FIRM</name>
<evidence type="ECO:0000313" key="5">
    <source>
        <dbReference type="EMBL" id="WRP17653.1"/>
    </source>
</evidence>
<gene>
    <name evidence="5" type="ORF">U7230_01135</name>
</gene>
<organism evidence="5 6">
    <name type="scientific">Carboxydichorda subterranea</name>
    <dbReference type="NCBI Taxonomy" id="3109565"/>
    <lineage>
        <taxon>Bacteria</taxon>
        <taxon>Bacillati</taxon>
        <taxon>Bacillota</taxon>
        <taxon>Limnochordia</taxon>
        <taxon>Limnochordales</taxon>
        <taxon>Geochordaceae</taxon>
        <taxon>Carboxydichorda</taxon>
    </lineage>
</organism>
<dbReference type="EMBL" id="CP141615">
    <property type="protein sequence ID" value="WRP17653.1"/>
    <property type="molecule type" value="Genomic_DNA"/>
</dbReference>
<reference evidence="5 6" key="1">
    <citation type="journal article" date="2024" name="Front. Microbiol.">
        <title>Novel thermophilic genera Geochorda gen. nov. and Carboxydochorda gen. nov. from the deep terrestrial subsurface reveal the ecophysiological diversity in the class Limnochordia.</title>
        <authorList>
            <person name="Karnachuk O.V."/>
            <person name="Lukina A.P."/>
            <person name="Avakyan M.R."/>
            <person name="Kadnikov V.V."/>
            <person name="Begmatov S."/>
            <person name="Beletsky A.V."/>
            <person name="Vlasova K.G."/>
            <person name="Novikov A.A."/>
            <person name="Shcherbakova V.A."/>
            <person name="Mardanov A.V."/>
            <person name="Ravin N.V."/>
        </authorList>
    </citation>
    <scope>NUCLEOTIDE SEQUENCE [LARGE SCALE GENOMIC DNA]</scope>
    <source>
        <strain evidence="5 6">L945</strain>
    </source>
</reference>
<dbReference type="InterPro" id="IPR050807">
    <property type="entry name" value="TransReg_Diox_bact_type"/>
</dbReference>
<evidence type="ECO:0000256" key="1">
    <source>
        <dbReference type="ARBA" id="ARBA00007227"/>
    </source>
</evidence>
<dbReference type="SMART" id="SM00530">
    <property type="entry name" value="HTH_XRE"/>
    <property type="match status" value="1"/>
</dbReference>
<comment type="similarity">
    <text evidence="1">Belongs to the short-chain fatty acyl-CoA assimilation regulator (ScfR) family.</text>
</comment>
<feature type="region of interest" description="Disordered" evidence="3">
    <location>
        <begin position="494"/>
        <end position="522"/>
    </location>
</feature>
<accession>A0ABZ1C014</accession>
<feature type="domain" description="HTH cro/C1-type" evidence="4">
    <location>
        <begin position="14"/>
        <end position="68"/>
    </location>
</feature>
<dbReference type="CDD" id="cd00093">
    <property type="entry name" value="HTH_XRE"/>
    <property type="match status" value="1"/>
</dbReference>
<keyword evidence="2" id="KW-0238">DNA-binding</keyword>
<evidence type="ECO:0000313" key="6">
    <source>
        <dbReference type="Proteomes" id="UP001332192"/>
    </source>
</evidence>
<dbReference type="InterPro" id="IPR001387">
    <property type="entry name" value="Cro/C1-type_HTH"/>
</dbReference>
<protein>
    <submittedName>
        <fullName evidence="5">XRE family transcriptional regulator</fullName>
    </submittedName>
</protein>